<dbReference type="EMBL" id="UINC01017487">
    <property type="protein sequence ID" value="SVA72558.1"/>
    <property type="molecule type" value="Genomic_DNA"/>
</dbReference>
<dbReference type="AlphaFoldDB" id="A0A381Y688"/>
<dbReference type="Pfam" id="PF07593">
    <property type="entry name" value="UnbV_ASPIC"/>
    <property type="match status" value="1"/>
</dbReference>
<evidence type="ECO:0000256" key="1">
    <source>
        <dbReference type="ARBA" id="ARBA00022729"/>
    </source>
</evidence>
<dbReference type="Gene3D" id="2.130.10.130">
    <property type="entry name" value="Integrin alpha, N-terminal"/>
    <property type="match status" value="2"/>
</dbReference>
<reference evidence="4" key="1">
    <citation type="submission" date="2018-05" db="EMBL/GenBank/DDBJ databases">
        <authorList>
            <person name="Lanie J.A."/>
            <person name="Ng W.-L."/>
            <person name="Kazmierczak K.M."/>
            <person name="Andrzejewski T.M."/>
            <person name="Davidsen T.M."/>
            <person name="Wayne K.J."/>
            <person name="Tettelin H."/>
            <person name="Glass J.I."/>
            <person name="Rusch D."/>
            <person name="Podicherti R."/>
            <person name="Tsui H.-C.T."/>
            <person name="Winkler M.E."/>
        </authorList>
    </citation>
    <scope>NUCLEOTIDE SEQUENCE</scope>
</reference>
<dbReference type="PANTHER" id="PTHR16026">
    <property type="entry name" value="CARTILAGE ACIDIC PROTEIN 1"/>
    <property type="match status" value="1"/>
</dbReference>
<dbReference type="Pfam" id="PF13517">
    <property type="entry name" value="FG-GAP_3"/>
    <property type="match status" value="2"/>
</dbReference>
<feature type="domain" description="ASPIC/UnbV" evidence="3">
    <location>
        <begin position="693"/>
        <end position="758"/>
    </location>
</feature>
<feature type="region of interest" description="Disordered" evidence="2">
    <location>
        <begin position="1"/>
        <end position="32"/>
    </location>
</feature>
<protein>
    <recommendedName>
        <fullName evidence="3">ASPIC/UnbV domain-containing protein</fullName>
    </recommendedName>
</protein>
<feature type="compositionally biased region" description="Polar residues" evidence="2">
    <location>
        <begin position="12"/>
        <end position="26"/>
    </location>
</feature>
<evidence type="ECO:0000259" key="3">
    <source>
        <dbReference type="Pfam" id="PF07593"/>
    </source>
</evidence>
<keyword evidence="1" id="KW-0732">Signal</keyword>
<accession>A0A381Y688</accession>
<dbReference type="InterPro" id="IPR028994">
    <property type="entry name" value="Integrin_alpha_N"/>
</dbReference>
<name>A0A381Y688_9ZZZZ</name>
<dbReference type="InterPro" id="IPR013517">
    <property type="entry name" value="FG-GAP"/>
</dbReference>
<dbReference type="PANTHER" id="PTHR16026:SF0">
    <property type="entry name" value="CARTILAGE ACIDIC PROTEIN 1"/>
    <property type="match status" value="1"/>
</dbReference>
<dbReference type="InterPro" id="IPR027039">
    <property type="entry name" value="Crtac1"/>
</dbReference>
<gene>
    <name evidence="4" type="ORF">METZ01_LOCUS125412</name>
</gene>
<dbReference type="SUPFAM" id="SSF69318">
    <property type="entry name" value="Integrin alpha N-terminal domain"/>
    <property type="match status" value="1"/>
</dbReference>
<sequence>MLGCGVSEPVVEQTTKPPQPRNQPTESKGVAEPNQPALQALAEEQVRFDQTVFRHEVDAQAYESAFVALWDRLRSTEAFKVFRQFPFVRLEFPLPSEWKPVNLGVSGIRQATLNGEPISTDHAGYLAQLNKLEAEGWRVIQTEWHHSEFRPGKNGQAPQSVVSFEIHSTNASTKRRAIVKGQLEVTWTPHKTNSGLRIPGTIKVQDTAITDYTGKPAFAELLQIDPKKVDAKLYPRVSPVIVYDLNQDSLPEIILAGCNLVYWNQGNGQFQHKPMLKNPIMPLGEAGILSDFNGDGHLDFVSTGKEDGLLRLWKGNAVGQFTAKPSVCFHGKYENPHTMSAADIDLDGDLDLFVGQWKQPYLSGSMPTPYYDANDGYPDTLLLNDGVGQFTDGTESAGLATKRNRRTYSASFADLDGDHDLDLFAVCDFSGIDLYSNDGQGKFTDVTDRWVKQRHGFGMSHAVNDFNGDGALDIYMVGMSSTTARRLDRLGLGREGFEKIDAMRAPMTYGNRLYLGGKTGFHQPDFSADVARTGWAWGCGSGDFDNDGDLDLYIANGHLSGNSALDYCTRFWCHDVYTGTSRPNETLDTFFSGTLQGLGSNYSWNGFEHNHLFLNRNNKGFSNVAFLLGTAFEFDARSVVLTDVDVDGRPDLLVVQYDAKERQQRLFVMRNQIQTKGNWIGLHIPDQPGLPANGATIQLHTGNRNDMRQLVTGDSFTAQHPATAHFGLGENQVVDQLVIRWPSGKTVTLTQPAIGQYHRLKI</sequence>
<proteinExistence type="predicted"/>
<dbReference type="InterPro" id="IPR011519">
    <property type="entry name" value="UnbV_ASPIC"/>
</dbReference>
<organism evidence="4">
    <name type="scientific">marine metagenome</name>
    <dbReference type="NCBI Taxonomy" id="408172"/>
    <lineage>
        <taxon>unclassified sequences</taxon>
        <taxon>metagenomes</taxon>
        <taxon>ecological metagenomes</taxon>
    </lineage>
</organism>
<evidence type="ECO:0000313" key="4">
    <source>
        <dbReference type="EMBL" id="SVA72558.1"/>
    </source>
</evidence>
<evidence type="ECO:0000256" key="2">
    <source>
        <dbReference type="SAM" id="MobiDB-lite"/>
    </source>
</evidence>